<proteinExistence type="predicted"/>
<evidence type="ECO:0000313" key="2">
    <source>
        <dbReference type="Proteomes" id="UP000606193"/>
    </source>
</evidence>
<sequence>MPRKKTKVELFEELAGIDENGCSRWVSVKEFVGRYAELQLFNGAGWSRDDGPFGKKYQVERDRSRTPGNRVDALRTVGFAIDSARTAYIDPEIKCIIKSKRCVVLGTSNPEVDHKNGMKNEKRVMQNIDQRLSDFQPLSKAANDAKRQFCKECRASGKRFDATKLGYPMSFYQGGPYHHNEEDACVGCYWYDPLEFKRHLQEKK</sequence>
<dbReference type="GO" id="GO:0004519">
    <property type="term" value="F:endonuclease activity"/>
    <property type="evidence" value="ECO:0007669"/>
    <property type="project" value="UniProtKB-KW"/>
</dbReference>
<gene>
    <name evidence="1" type="ORF">H8704_13745</name>
</gene>
<dbReference type="InterPro" id="IPR007979">
    <property type="entry name" value="NlaIII/ICEA1"/>
</dbReference>
<dbReference type="RefSeq" id="WP_249298647.1">
    <property type="nucleotide sequence ID" value="NZ_JACRSX010000037.1"/>
</dbReference>
<keyword evidence="1" id="KW-0540">Nuclease</keyword>
<dbReference type="Pfam" id="PF05315">
    <property type="entry name" value="ICEA"/>
    <property type="match status" value="1"/>
</dbReference>
<protein>
    <submittedName>
        <fullName evidence="1">Restriction endonuclease</fullName>
    </submittedName>
</protein>
<dbReference type="EMBL" id="JACRSX010000037">
    <property type="protein sequence ID" value="MBC8563661.1"/>
    <property type="molecule type" value="Genomic_DNA"/>
</dbReference>
<comment type="caution">
    <text evidence="1">The sequence shown here is derived from an EMBL/GenBank/DDBJ whole genome shotgun (WGS) entry which is preliminary data.</text>
</comment>
<keyword evidence="1" id="KW-0255">Endonuclease</keyword>
<dbReference type="Proteomes" id="UP000606193">
    <property type="component" value="Unassembled WGS sequence"/>
</dbReference>
<accession>A0ABR7N4V7</accession>
<name>A0ABR7N4V7_9FIRM</name>
<keyword evidence="1" id="KW-0378">Hydrolase</keyword>
<keyword evidence="2" id="KW-1185">Reference proteome</keyword>
<evidence type="ECO:0000313" key="1">
    <source>
        <dbReference type="EMBL" id="MBC8563661.1"/>
    </source>
</evidence>
<reference evidence="1 2" key="1">
    <citation type="submission" date="2020-08" db="EMBL/GenBank/DDBJ databases">
        <title>Genome public.</title>
        <authorList>
            <person name="Liu C."/>
            <person name="Sun Q."/>
        </authorList>
    </citation>
    <scope>NUCLEOTIDE SEQUENCE [LARGE SCALE GENOMIC DNA]</scope>
    <source>
        <strain evidence="1 2">NSJ-37</strain>
    </source>
</reference>
<organism evidence="1 2">
    <name type="scientific">Jutongia huaianensis</name>
    <dbReference type="NCBI Taxonomy" id="2763668"/>
    <lineage>
        <taxon>Bacteria</taxon>
        <taxon>Bacillati</taxon>
        <taxon>Bacillota</taxon>
        <taxon>Clostridia</taxon>
        <taxon>Lachnospirales</taxon>
        <taxon>Lachnospiraceae</taxon>
        <taxon>Jutongia</taxon>
    </lineage>
</organism>